<comment type="subcellular location">
    <subcellularLocation>
        <location evidence="1">Nucleus</location>
        <location evidence="1">Nucleolus</location>
    </subcellularLocation>
</comment>
<dbReference type="PANTHER" id="PTHR11089:SF11">
    <property type="entry name" value="GUANINE NUCLEOTIDE-BINDING PROTEIN-LIKE 3"/>
    <property type="match status" value="1"/>
</dbReference>
<feature type="region of interest" description="Disordered" evidence="7">
    <location>
        <begin position="80"/>
        <end position="101"/>
    </location>
</feature>
<dbReference type="CDD" id="cd04178">
    <property type="entry name" value="Nucleostemin_like"/>
    <property type="match status" value="1"/>
</dbReference>
<proteinExistence type="predicted"/>
<feature type="compositionally biased region" description="Basic residues" evidence="7">
    <location>
        <begin position="24"/>
        <end position="45"/>
    </location>
</feature>
<evidence type="ECO:0000256" key="5">
    <source>
        <dbReference type="ARBA" id="ARBA00023134"/>
    </source>
</evidence>
<dbReference type="GeneTree" id="ENSGT00940000158320"/>
<keyword evidence="3" id="KW-0547">Nucleotide-binding</keyword>
<dbReference type="GO" id="GO:0005730">
    <property type="term" value="C:nucleolus"/>
    <property type="evidence" value="ECO:0000318"/>
    <property type="project" value="GO_Central"/>
</dbReference>
<dbReference type="Ensembl" id="ENSLOCT00000012950.1">
    <property type="protein sequence ID" value="ENSLOCP00000012923.1"/>
    <property type="gene ID" value="ENSLOCG00000010542.1"/>
</dbReference>
<dbReference type="GO" id="GO:0005525">
    <property type="term" value="F:GTP binding"/>
    <property type="evidence" value="ECO:0007669"/>
    <property type="project" value="UniProtKB-KW"/>
</dbReference>
<reference evidence="9" key="2">
    <citation type="submission" date="2025-08" db="UniProtKB">
        <authorList>
            <consortium name="Ensembl"/>
        </authorList>
    </citation>
    <scope>IDENTIFICATION</scope>
</reference>
<name>W5MX14_LEPOC</name>
<evidence type="ECO:0000256" key="2">
    <source>
        <dbReference type="ARBA" id="ARBA00016532"/>
    </source>
</evidence>
<dbReference type="Pfam" id="PF08701">
    <property type="entry name" value="GN3L_Grn1"/>
    <property type="match status" value="1"/>
</dbReference>
<dbReference type="FunCoup" id="W5MX14">
    <property type="interactions" value="506"/>
</dbReference>
<dbReference type="AlphaFoldDB" id="W5MX14"/>
<dbReference type="InterPro" id="IPR023179">
    <property type="entry name" value="GTP-bd_ortho_bundle_sf"/>
</dbReference>
<feature type="domain" description="CP-type G" evidence="8">
    <location>
        <begin position="133"/>
        <end position="318"/>
    </location>
</feature>
<keyword evidence="6" id="KW-0539">Nucleus</keyword>
<evidence type="ECO:0000313" key="10">
    <source>
        <dbReference type="Proteomes" id="UP000018468"/>
    </source>
</evidence>
<dbReference type="InterPro" id="IPR014813">
    <property type="entry name" value="Gnl3_N_dom"/>
</dbReference>
<sequence>MKRPKLKKASKRLSCAKRYKIQKKVREHNRKLRKVAKKKGAKRAKKDLGVPNNAPFKEDILKEAEQRKLKLEELKEKQKLTKKKEREKKRKLEVASNDPDVPVKKSKRVRFNTVEAPGKLTKGKDRNSRKVLCRELNKVIDASDVILEVLDARDPMGCRCPQLEENVLKHEGKKQLLLVLNKIDLVPKDNVEKWLQCLQLEFPTVAFKSSTRVQDKTVQEKKKRADNGVTDLTRGVTCVGNTCLLQLLEDYCQTHKQGNTVKVGIVGFPNVGKSSLINSMRGVPVCNVGVQRGITKCMQEVHISNHVKMIDSPGIIVAPSSCTAAVALRGLSETHQLQNPQDAVASLLKNCNKQQIMLQYTVPDFRNSLEFLTCFAKKRGFLQKGGIPDMEKAAATFLSDWTGAKLSYHSKPPEEYKLPFYLSDTVVAMMQKSWERDKLQKGNMATIAGVKCPTLASSVVYLSPGATSGLVNESDLGEKEDFELYGEEEELEFIDIVPQPKKSLKEKKESGKLQAKTLTKSNKKAIGVPSQQQLPQIPVQVDISTAKQDDDMYDFNIDFN</sequence>
<evidence type="ECO:0000256" key="6">
    <source>
        <dbReference type="ARBA" id="ARBA00023242"/>
    </source>
</evidence>
<dbReference type="InterPro" id="IPR006073">
    <property type="entry name" value="GTP-bd"/>
</dbReference>
<reference evidence="10" key="1">
    <citation type="submission" date="2011-12" db="EMBL/GenBank/DDBJ databases">
        <title>The Draft Genome of Lepisosteus oculatus.</title>
        <authorList>
            <consortium name="The Broad Institute Genome Assembly &amp; Analysis Group"/>
            <consortium name="Computational R&amp;D Group"/>
            <consortium name="and Sequencing Platform"/>
            <person name="Di Palma F."/>
            <person name="Alfoldi J."/>
            <person name="Johnson J."/>
            <person name="Berlin A."/>
            <person name="Gnerre S."/>
            <person name="Jaffe D."/>
            <person name="MacCallum I."/>
            <person name="Young S."/>
            <person name="Walker B.J."/>
            <person name="Lander E.S."/>
            <person name="Lindblad-Toh K."/>
        </authorList>
    </citation>
    <scope>NUCLEOTIDE SEQUENCE [LARGE SCALE GENOMIC DNA]</scope>
</reference>
<protein>
    <recommendedName>
        <fullName evidence="2">Guanine nucleotide-binding protein-like 3</fullName>
    </recommendedName>
</protein>
<dbReference type="Proteomes" id="UP000018468">
    <property type="component" value="Linkage group LG5"/>
</dbReference>
<dbReference type="PANTHER" id="PTHR11089">
    <property type="entry name" value="GTP-BINDING PROTEIN-RELATED"/>
    <property type="match status" value="1"/>
</dbReference>
<feature type="compositionally biased region" description="Basic residues" evidence="7">
    <location>
        <begin position="80"/>
        <end position="91"/>
    </location>
</feature>
<evidence type="ECO:0000259" key="8">
    <source>
        <dbReference type="PROSITE" id="PS51721"/>
    </source>
</evidence>
<dbReference type="InterPro" id="IPR030378">
    <property type="entry name" value="G_CP_dom"/>
</dbReference>
<evidence type="ECO:0000256" key="1">
    <source>
        <dbReference type="ARBA" id="ARBA00004604"/>
    </source>
</evidence>
<keyword evidence="4" id="KW-0175">Coiled coil</keyword>
<dbReference type="InterPro" id="IPR027417">
    <property type="entry name" value="P-loop_NTPase"/>
</dbReference>
<keyword evidence="5" id="KW-0342">GTP-binding</keyword>
<evidence type="ECO:0000313" key="9">
    <source>
        <dbReference type="Ensembl" id="ENSLOCP00000012923.1"/>
    </source>
</evidence>
<accession>W5MX14</accession>
<dbReference type="SUPFAM" id="SSF52540">
    <property type="entry name" value="P-loop containing nucleoside triphosphate hydrolases"/>
    <property type="match status" value="1"/>
</dbReference>
<dbReference type="HOGENOM" id="CLU_011106_5_3_1"/>
<evidence type="ECO:0000256" key="4">
    <source>
        <dbReference type="ARBA" id="ARBA00023054"/>
    </source>
</evidence>
<dbReference type="InParanoid" id="W5MX14"/>
<dbReference type="Gene3D" id="1.10.1580.10">
    <property type="match status" value="1"/>
</dbReference>
<dbReference type="Bgee" id="ENSLOCG00000010542">
    <property type="expression patterns" value="Expressed in embryo and 13 other cell types or tissues"/>
</dbReference>
<dbReference type="PROSITE" id="PS51721">
    <property type="entry name" value="G_CP"/>
    <property type="match status" value="1"/>
</dbReference>
<dbReference type="STRING" id="7918.ENSLOCP00000012923"/>
<dbReference type="OMA" id="FKLDGLW"/>
<organism evidence="9 10">
    <name type="scientific">Lepisosteus oculatus</name>
    <name type="common">Spotted gar</name>
    <dbReference type="NCBI Taxonomy" id="7918"/>
    <lineage>
        <taxon>Eukaryota</taxon>
        <taxon>Metazoa</taxon>
        <taxon>Chordata</taxon>
        <taxon>Craniata</taxon>
        <taxon>Vertebrata</taxon>
        <taxon>Euteleostomi</taxon>
        <taxon>Actinopterygii</taxon>
        <taxon>Neopterygii</taxon>
        <taxon>Holostei</taxon>
        <taxon>Semionotiformes</taxon>
        <taxon>Lepisosteidae</taxon>
        <taxon>Lepisosteus</taxon>
    </lineage>
</organism>
<keyword evidence="10" id="KW-1185">Reference proteome</keyword>
<dbReference type="FunFam" id="3.40.50.300:FF:000493">
    <property type="entry name" value="Guanine nucleotide-binding protein-like 3-like protein"/>
    <property type="match status" value="1"/>
</dbReference>
<dbReference type="EMBL" id="AHAT01020757">
    <property type="status" value="NOT_ANNOTATED_CDS"/>
    <property type="molecule type" value="Genomic_DNA"/>
</dbReference>
<dbReference type="FunFam" id="1.10.1580.10:FF:000002">
    <property type="entry name" value="Guanine nucleotide-binding protein-like 3 (nucleolar)-like"/>
    <property type="match status" value="1"/>
</dbReference>
<evidence type="ECO:0000256" key="7">
    <source>
        <dbReference type="SAM" id="MobiDB-lite"/>
    </source>
</evidence>
<evidence type="ECO:0000256" key="3">
    <source>
        <dbReference type="ARBA" id="ARBA00022741"/>
    </source>
</evidence>
<dbReference type="InterPro" id="IPR050755">
    <property type="entry name" value="TRAFAC_YlqF/YawG_RiboMat"/>
</dbReference>
<feature type="region of interest" description="Disordered" evidence="7">
    <location>
        <begin position="24"/>
        <end position="55"/>
    </location>
</feature>
<dbReference type="Pfam" id="PF01926">
    <property type="entry name" value="MMR_HSR1"/>
    <property type="match status" value="1"/>
</dbReference>
<dbReference type="eggNOG" id="KOG2484">
    <property type="taxonomic scope" value="Eukaryota"/>
</dbReference>
<dbReference type="Gene3D" id="3.40.50.300">
    <property type="entry name" value="P-loop containing nucleotide triphosphate hydrolases"/>
    <property type="match status" value="1"/>
</dbReference>
<dbReference type="PRINTS" id="PR00326">
    <property type="entry name" value="GTP1OBG"/>
</dbReference>
<reference evidence="9" key="3">
    <citation type="submission" date="2025-09" db="UniProtKB">
        <authorList>
            <consortium name="Ensembl"/>
        </authorList>
    </citation>
    <scope>IDENTIFICATION</scope>
</reference>